<keyword evidence="4" id="KW-1185">Reference proteome</keyword>
<feature type="compositionally biased region" description="Basic and acidic residues" evidence="1">
    <location>
        <begin position="54"/>
        <end position="77"/>
    </location>
</feature>
<dbReference type="EMBL" id="KE524531">
    <property type="protein sequence ID" value="KFB35431.1"/>
    <property type="molecule type" value="Genomic_DNA"/>
</dbReference>
<dbReference type="VEuPathDB" id="VectorBase:ASIC002125"/>
<reference evidence="2 4" key="1">
    <citation type="journal article" date="2014" name="BMC Genomics">
        <title>Genome sequence of Anopheles sinensis provides insight into genetics basis of mosquito competence for malaria parasites.</title>
        <authorList>
            <person name="Zhou D."/>
            <person name="Zhang D."/>
            <person name="Ding G."/>
            <person name="Shi L."/>
            <person name="Hou Q."/>
            <person name="Ye Y."/>
            <person name="Xu Y."/>
            <person name="Zhou H."/>
            <person name="Xiong C."/>
            <person name="Li S."/>
            <person name="Yu J."/>
            <person name="Hong S."/>
            <person name="Yu X."/>
            <person name="Zou P."/>
            <person name="Chen C."/>
            <person name="Chang X."/>
            <person name="Wang W."/>
            <person name="Lv Y."/>
            <person name="Sun Y."/>
            <person name="Ma L."/>
            <person name="Shen B."/>
            <person name="Zhu C."/>
        </authorList>
    </citation>
    <scope>NUCLEOTIDE SEQUENCE [LARGE SCALE GENOMIC DNA]</scope>
</reference>
<evidence type="ECO:0000313" key="2">
    <source>
        <dbReference type="EMBL" id="KFB35431.1"/>
    </source>
</evidence>
<gene>
    <name evidence="2" type="ORF">ZHAS_00002125</name>
</gene>
<feature type="compositionally biased region" description="Acidic residues" evidence="1">
    <location>
        <begin position="34"/>
        <end position="44"/>
    </location>
</feature>
<organism evidence="2">
    <name type="scientific">Anopheles sinensis</name>
    <name type="common">Mosquito</name>
    <dbReference type="NCBI Taxonomy" id="74873"/>
    <lineage>
        <taxon>Eukaryota</taxon>
        <taxon>Metazoa</taxon>
        <taxon>Ecdysozoa</taxon>
        <taxon>Arthropoda</taxon>
        <taxon>Hexapoda</taxon>
        <taxon>Insecta</taxon>
        <taxon>Pterygota</taxon>
        <taxon>Neoptera</taxon>
        <taxon>Endopterygota</taxon>
        <taxon>Diptera</taxon>
        <taxon>Nematocera</taxon>
        <taxon>Culicoidea</taxon>
        <taxon>Culicidae</taxon>
        <taxon>Anophelinae</taxon>
        <taxon>Anopheles</taxon>
    </lineage>
</organism>
<accession>A0A084VBT7</accession>
<proteinExistence type="predicted"/>
<dbReference type="EMBL" id="ATLV01009463">
    <property type="status" value="NOT_ANNOTATED_CDS"/>
    <property type="molecule type" value="Genomic_DNA"/>
</dbReference>
<evidence type="ECO:0000313" key="4">
    <source>
        <dbReference type="Proteomes" id="UP000030765"/>
    </source>
</evidence>
<dbReference type="AlphaFoldDB" id="A0A084VBT7"/>
<name>A0A084VBT7_ANOSI</name>
<sequence length="77" mass="8238">MDTCRGVIPGAWPTSVGGVWLRRASHSGKSNPHDDDDEDDDDDGTVVAPGGAPDEDKSDPRDGLKKKGEKDTFTSRI</sequence>
<reference evidence="3" key="2">
    <citation type="submission" date="2020-05" db="UniProtKB">
        <authorList>
            <consortium name="EnsemblMetazoa"/>
        </authorList>
    </citation>
    <scope>IDENTIFICATION</scope>
</reference>
<evidence type="ECO:0000313" key="3">
    <source>
        <dbReference type="EnsemblMetazoa" id="ASIC002125-PA"/>
    </source>
</evidence>
<evidence type="ECO:0000256" key="1">
    <source>
        <dbReference type="SAM" id="MobiDB-lite"/>
    </source>
</evidence>
<dbReference type="Proteomes" id="UP000030765">
    <property type="component" value="Unassembled WGS sequence"/>
</dbReference>
<feature type="region of interest" description="Disordered" evidence="1">
    <location>
        <begin position="23"/>
        <end position="77"/>
    </location>
</feature>
<dbReference type="EnsemblMetazoa" id="ASIC002125-RA">
    <property type="protein sequence ID" value="ASIC002125-PA"/>
    <property type="gene ID" value="ASIC002125"/>
</dbReference>
<protein>
    <submittedName>
        <fullName evidence="2 3">Uncharacterized protein</fullName>
    </submittedName>
</protein>